<keyword evidence="1" id="KW-0677">Repeat</keyword>
<keyword evidence="4" id="KW-1185">Reference proteome</keyword>
<dbReference type="InterPro" id="IPR056884">
    <property type="entry name" value="NPHP3-like_N"/>
</dbReference>
<dbReference type="OrthoDB" id="21416at2759"/>
<dbReference type="InterPro" id="IPR027417">
    <property type="entry name" value="P-loop_NTPase"/>
</dbReference>
<evidence type="ECO:0000256" key="1">
    <source>
        <dbReference type="ARBA" id="ARBA00022737"/>
    </source>
</evidence>
<dbReference type="SUPFAM" id="SSF52540">
    <property type="entry name" value="P-loop containing nucleoside triphosphate hydrolases"/>
    <property type="match status" value="1"/>
</dbReference>
<dbReference type="AlphaFoldDB" id="W6QB56"/>
<evidence type="ECO:0000259" key="2">
    <source>
        <dbReference type="Pfam" id="PF24883"/>
    </source>
</evidence>
<gene>
    <name evidence="3" type="ORF">PROQFM164_S03g000424</name>
</gene>
<feature type="domain" description="Nephrocystin 3-like N-terminal" evidence="2">
    <location>
        <begin position="25"/>
        <end position="190"/>
    </location>
</feature>
<dbReference type="PANTHER" id="PTHR10039:SF10">
    <property type="entry name" value="NACHT DOMAIN-CONTAINING PROTEIN"/>
    <property type="match status" value="1"/>
</dbReference>
<protein>
    <submittedName>
        <fullName evidence="3">Genomic scaffold, ProqFM164S03</fullName>
    </submittedName>
</protein>
<evidence type="ECO:0000313" key="3">
    <source>
        <dbReference type="EMBL" id="CDM33700.1"/>
    </source>
</evidence>
<reference evidence="3" key="1">
    <citation type="journal article" date="2014" name="Nat. Commun.">
        <title>Multiple recent horizontal transfers of a large genomic region in cheese making fungi.</title>
        <authorList>
            <person name="Cheeseman K."/>
            <person name="Ropars J."/>
            <person name="Renault P."/>
            <person name="Dupont J."/>
            <person name="Gouzy J."/>
            <person name="Branca A."/>
            <person name="Abraham A.L."/>
            <person name="Ceppi M."/>
            <person name="Conseiller E."/>
            <person name="Debuchy R."/>
            <person name="Malagnac F."/>
            <person name="Goarin A."/>
            <person name="Silar P."/>
            <person name="Lacoste S."/>
            <person name="Sallet E."/>
            <person name="Bensimon A."/>
            <person name="Giraud T."/>
            <person name="Brygoo Y."/>
        </authorList>
    </citation>
    <scope>NUCLEOTIDE SEQUENCE [LARGE SCALE GENOMIC DNA]</scope>
    <source>
        <strain evidence="3">FM164</strain>
    </source>
</reference>
<evidence type="ECO:0000313" key="4">
    <source>
        <dbReference type="Proteomes" id="UP000030686"/>
    </source>
</evidence>
<proteinExistence type="predicted"/>
<dbReference type="PANTHER" id="PTHR10039">
    <property type="entry name" value="AMELOGENIN"/>
    <property type="match status" value="1"/>
</dbReference>
<dbReference type="Pfam" id="PF24883">
    <property type="entry name" value="NPHP3_N"/>
    <property type="match status" value="1"/>
</dbReference>
<name>W6QB56_PENRF</name>
<dbReference type="Proteomes" id="UP000030686">
    <property type="component" value="Unassembled WGS sequence"/>
</dbReference>
<organism evidence="3 4">
    <name type="scientific">Penicillium roqueforti (strain FM164)</name>
    <dbReference type="NCBI Taxonomy" id="1365484"/>
    <lineage>
        <taxon>Eukaryota</taxon>
        <taxon>Fungi</taxon>
        <taxon>Dikarya</taxon>
        <taxon>Ascomycota</taxon>
        <taxon>Pezizomycotina</taxon>
        <taxon>Eurotiomycetes</taxon>
        <taxon>Eurotiomycetidae</taxon>
        <taxon>Eurotiales</taxon>
        <taxon>Aspergillaceae</taxon>
        <taxon>Penicillium</taxon>
    </lineage>
</organism>
<accession>W6QB56</accession>
<dbReference type="EMBL" id="HG792017">
    <property type="protein sequence ID" value="CDM33700.1"/>
    <property type="molecule type" value="Genomic_DNA"/>
</dbReference>
<dbReference type="Gene3D" id="3.40.50.300">
    <property type="entry name" value="P-loop containing nucleotide triphosphate hydrolases"/>
    <property type="match status" value="1"/>
</dbReference>
<sequence>MWVPQEMVQTQYHQYLTERRADKGCEFLLENPNFINWYRASDSQQLMIFGDMGSGKSFAMAFLADELVRRSKHQLPQPKVCYYYCRDDETGKTVFILSAIITSLPGQLTGLKKPFVQWYKEAQTSGDFDPATNFKTLGEFLCRVLEAIDRPVFMVIDGLDECNRESRSNLLTILRKLSQGVLLKIILSSRAKERSWNSFTIRLRSKW</sequence>